<dbReference type="EMBL" id="JACJLL010000220">
    <property type="protein sequence ID" value="MBM6820952.1"/>
    <property type="molecule type" value="Genomic_DNA"/>
</dbReference>
<sequence length="583" mass="68500">MRKFDLSYLENSEIYEVNRLESKSDHKFYRNLDELLEDNSSFKIELNGDWKFHYSKNLDGIINNFYEEDYNTESWDNIKVPGHIQLQGYDKPHYVNTMYSWDGHDDILPPLVPKRYNPVGCYVKEFDISSEFLSKQLHVSFEGVESAFYLWLNGKFVGYSEDSFTPADFDLSSLYKQGKNKLAVMVVKFCSGSWLEDQDFWRFSGIFRDVYLYTKPETHINDIFVHTNLKDNYKKCDLDVDLKIEGNLDSVIKATLIDNSNNKILEKTQSIESNTLSIKEEVTDIKLWSAEEPNLYTLLIEVLDKSNNIIEVIQQKVGFRAFEMINNIMHINGKRIIFKGVNRHEFSCYTGRCVSKEEMLWDVKTMKRNNINAVRTSHYPNQSYFYELCDEYGLYVIDETNLESHGTWQKMGKIDSKCVVPDSKKEWRECVLDRAKSMLERDKNHPSIIIWSCGNEAFGGENIYLMSEYFRNTDSSRLVHYEGVFNDRRYNNSSDMESRMYAKVKDIEEYLNNNPEKPFMLCEYTHAMGNSNGAMYKYIELEEKYPMYQGGFIWDFIDQGLMTKDIYGKDYLAFGGDFGDRPT</sequence>
<evidence type="ECO:0000256" key="4">
    <source>
        <dbReference type="ARBA" id="ARBA00022801"/>
    </source>
</evidence>
<evidence type="ECO:0000256" key="5">
    <source>
        <dbReference type="ARBA" id="ARBA00023295"/>
    </source>
</evidence>
<dbReference type="InterPro" id="IPR008979">
    <property type="entry name" value="Galactose-bd-like_sf"/>
</dbReference>
<dbReference type="InterPro" id="IPR013783">
    <property type="entry name" value="Ig-like_fold"/>
</dbReference>
<dbReference type="Gene3D" id="3.20.20.80">
    <property type="entry name" value="Glycosidases"/>
    <property type="match status" value="1"/>
</dbReference>
<comment type="caution">
    <text evidence="10">The sequence shown here is derived from an EMBL/GenBank/DDBJ whole genome shotgun (WGS) entry which is preliminary data.</text>
</comment>
<dbReference type="PROSITE" id="PS00608">
    <property type="entry name" value="GLYCOSYL_HYDROL_F2_2"/>
    <property type="match status" value="1"/>
</dbReference>
<evidence type="ECO:0000313" key="11">
    <source>
        <dbReference type="Proteomes" id="UP000767334"/>
    </source>
</evidence>
<dbReference type="SUPFAM" id="SSF49303">
    <property type="entry name" value="beta-Galactosidase/glucuronidase domain"/>
    <property type="match status" value="1"/>
</dbReference>
<protein>
    <recommendedName>
        <fullName evidence="3">beta-galactosidase</fullName>
        <ecNumber evidence="3">3.2.1.23</ecNumber>
    </recommendedName>
</protein>
<dbReference type="SUPFAM" id="SSF51445">
    <property type="entry name" value="(Trans)glycosidases"/>
    <property type="match status" value="1"/>
</dbReference>
<dbReference type="Gene3D" id="2.60.40.10">
    <property type="entry name" value="Immunoglobulins"/>
    <property type="match status" value="1"/>
</dbReference>
<evidence type="ECO:0000259" key="9">
    <source>
        <dbReference type="Pfam" id="PF02837"/>
    </source>
</evidence>
<dbReference type="InterPro" id="IPR006103">
    <property type="entry name" value="Glyco_hydro_2_cat"/>
</dbReference>
<feature type="domain" description="Glycoside hydrolase family 2 catalytic" evidence="8">
    <location>
        <begin position="325"/>
        <end position="582"/>
    </location>
</feature>
<dbReference type="InterPro" id="IPR023232">
    <property type="entry name" value="Glyco_hydro_2_AS"/>
</dbReference>
<keyword evidence="5 6" id="KW-0326">Glycosidase</keyword>
<feature type="domain" description="Glycosyl hydrolases family 2 sugar binding" evidence="9">
    <location>
        <begin position="45"/>
        <end position="216"/>
    </location>
</feature>
<dbReference type="InterPro" id="IPR006101">
    <property type="entry name" value="Glyco_hydro_2"/>
</dbReference>
<dbReference type="Proteomes" id="UP000767334">
    <property type="component" value="Unassembled WGS sequence"/>
</dbReference>
<dbReference type="PANTHER" id="PTHR46323">
    <property type="entry name" value="BETA-GALACTOSIDASE"/>
    <property type="match status" value="1"/>
</dbReference>
<dbReference type="Gene3D" id="2.60.120.260">
    <property type="entry name" value="Galactose-binding domain-like"/>
    <property type="match status" value="1"/>
</dbReference>
<evidence type="ECO:0000256" key="1">
    <source>
        <dbReference type="ARBA" id="ARBA00001412"/>
    </source>
</evidence>
<evidence type="ECO:0000256" key="6">
    <source>
        <dbReference type="RuleBase" id="RU361154"/>
    </source>
</evidence>
<dbReference type="Pfam" id="PF02836">
    <property type="entry name" value="Glyco_hydro_2_C"/>
    <property type="match status" value="1"/>
</dbReference>
<evidence type="ECO:0000259" key="7">
    <source>
        <dbReference type="Pfam" id="PF00703"/>
    </source>
</evidence>
<dbReference type="InterPro" id="IPR006104">
    <property type="entry name" value="Glyco_hydro_2_N"/>
</dbReference>
<dbReference type="RefSeq" id="WP_275552412.1">
    <property type="nucleotide sequence ID" value="NZ_JACJLL010000220.1"/>
</dbReference>
<evidence type="ECO:0000256" key="2">
    <source>
        <dbReference type="ARBA" id="ARBA00007401"/>
    </source>
</evidence>
<dbReference type="InterPro" id="IPR017853">
    <property type="entry name" value="GH"/>
</dbReference>
<reference evidence="10 11" key="1">
    <citation type="journal article" date="2021" name="Sci. Rep.">
        <title>The distribution of antibiotic resistance genes in chicken gut microbiota commensals.</title>
        <authorList>
            <person name="Juricova H."/>
            <person name="Matiasovicova J."/>
            <person name="Kubasova T."/>
            <person name="Cejkova D."/>
            <person name="Rychlik I."/>
        </authorList>
    </citation>
    <scope>NUCLEOTIDE SEQUENCE [LARGE SCALE GENOMIC DNA]</scope>
    <source>
        <strain evidence="10 11">An435</strain>
    </source>
</reference>
<evidence type="ECO:0000256" key="3">
    <source>
        <dbReference type="ARBA" id="ARBA00012756"/>
    </source>
</evidence>
<organism evidence="10 11">
    <name type="scientific">Clostridium saudiense</name>
    <dbReference type="NCBI Taxonomy" id="1414720"/>
    <lineage>
        <taxon>Bacteria</taxon>
        <taxon>Bacillati</taxon>
        <taxon>Bacillota</taxon>
        <taxon>Clostridia</taxon>
        <taxon>Eubacteriales</taxon>
        <taxon>Clostridiaceae</taxon>
        <taxon>Clostridium</taxon>
    </lineage>
</organism>
<proteinExistence type="inferred from homology"/>
<dbReference type="PANTHER" id="PTHR46323:SF2">
    <property type="entry name" value="BETA-GALACTOSIDASE"/>
    <property type="match status" value="1"/>
</dbReference>
<dbReference type="EC" id="3.2.1.23" evidence="3"/>
<dbReference type="InterPro" id="IPR023230">
    <property type="entry name" value="Glyco_hydro_2_CS"/>
</dbReference>
<dbReference type="PRINTS" id="PR00132">
    <property type="entry name" value="GLHYDRLASE2"/>
</dbReference>
<keyword evidence="4 6" id="KW-0378">Hydrolase</keyword>
<accession>A0ABS2FLR7</accession>
<dbReference type="Pfam" id="PF00703">
    <property type="entry name" value="Glyco_hydro_2"/>
    <property type="match status" value="1"/>
</dbReference>
<name>A0ABS2FLR7_9CLOT</name>
<evidence type="ECO:0000313" key="10">
    <source>
        <dbReference type="EMBL" id="MBM6820952.1"/>
    </source>
</evidence>
<dbReference type="Pfam" id="PF02837">
    <property type="entry name" value="Glyco_hydro_2_N"/>
    <property type="match status" value="1"/>
</dbReference>
<keyword evidence="11" id="KW-1185">Reference proteome</keyword>
<gene>
    <name evidence="10" type="ORF">H6A19_16690</name>
</gene>
<dbReference type="InterPro" id="IPR050347">
    <property type="entry name" value="Bact_Beta-galactosidase"/>
</dbReference>
<dbReference type="InterPro" id="IPR036156">
    <property type="entry name" value="Beta-gal/glucu_dom_sf"/>
</dbReference>
<comment type="similarity">
    <text evidence="2 6">Belongs to the glycosyl hydrolase 2 family.</text>
</comment>
<dbReference type="SUPFAM" id="SSF49785">
    <property type="entry name" value="Galactose-binding domain-like"/>
    <property type="match status" value="1"/>
</dbReference>
<dbReference type="PROSITE" id="PS00719">
    <property type="entry name" value="GLYCOSYL_HYDROL_F2_1"/>
    <property type="match status" value="1"/>
</dbReference>
<feature type="non-terminal residue" evidence="10">
    <location>
        <position position="583"/>
    </location>
</feature>
<evidence type="ECO:0000259" key="8">
    <source>
        <dbReference type="Pfam" id="PF02836"/>
    </source>
</evidence>
<comment type="catalytic activity">
    <reaction evidence="1">
        <text>Hydrolysis of terminal non-reducing beta-D-galactose residues in beta-D-galactosides.</text>
        <dbReference type="EC" id="3.2.1.23"/>
    </reaction>
</comment>
<dbReference type="InterPro" id="IPR006102">
    <property type="entry name" value="Ig-like_GH2"/>
</dbReference>
<feature type="domain" description="Glycoside hydrolase family 2 immunoglobulin-like beta-sandwich" evidence="7">
    <location>
        <begin position="218"/>
        <end position="320"/>
    </location>
</feature>